<evidence type="ECO:0000256" key="4">
    <source>
        <dbReference type="ARBA" id="ARBA00022553"/>
    </source>
</evidence>
<dbReference type="InterPro" id="IPR003594">
    <property type="entry name" value="HATPase_dom"/>
</dbReference>
<dbReference type="InterPro" id="IPR036097">
    <property type="entry name" value="HisK_dim/P_sf"/>
</dbReference>
<evidence type="ECO:0000256" key="1">
    <source>
        <dbReference type="ARBA" id="ARBA00000085"/>
    </source>
</evidence>
<dbReference type="AlphaFoldDB" id="A0A927F771"/>
<proteinExistence type="predicted"/>
<dbReference type="GO" id="GO:0009927">
    <property type="term" value="F:histidine phosphotransfer kinase activity"/>
    <property type="evidence" value="ECO:0007669"/>
    <property type="project" value="TreeGrafter"/>
</dbReference>
<keyword evidence="5" id="KW-0808">Transferase</keyword>
<dbReference type="InterPro" id="IPR006189">
    <property type="entry name" value="CHASE_dom"/>
</dbReference>
<dbReference type="Gene3D" id="1.10.287.130">
    <property type="match status" value="1"/>
</dbReference>
<keyword evidence="8 10" id="KW-1133">Transmembrane helix</keyword>
<dbReference type="EMBL" id="JACYFG010000006">
    <property type="protein sequence ID" value="MBD5778476.1"/>
    <property type="molecule type" value="Genomic_DNA"/>
</dbReference>
<evidence type="ECO:0000256" key="7">
    <source>
        <dbReference type="ARBA" id="ARBA00022777"/>
    </source>
</evidence>
<feature type="transmembrane region" description="Helical" evidence="10">
    <location>
        <begin position="12"/>
        <end position="34"/>
    </location>
</feature>
<reference evidence="13" key="1">
    <citation type="submission" date="2020-09" db="EMBL/GenBank/DDBJ databases">
        <title>Pelagicoccus enzymogenes sp. nov. with an EPS production, isolated from marine sediment.</title>
        <authorList>
            <person name="Feng X."/>
        </authorList>
    </citation>
    <scope>NUCLEOTIDE SEQUENCE</scope>
    <source>
        <strain evidence="13">NFK12</strain>
    </source>
</reference>
<organism evidence="13 14">
    <name type="scientific">Pelagicoccus enzymogenes</name>
    <dbReference type="NCBI Taxonomy" id="2773457"/>
    <lineage>
        <taxon>Bacteria</taxon>
        <taxon>Pseudomonadati</taxon>
        <taxon>Verrucomicrobiota</taxon>
        <taxon>Opitutia</taxon>
        <taxon>Puniceicoccales</taxon>
        <taxon>Pelagicoccaceae</taxon>
        <taxon>Pelagicoccus</taxon>
    </lineage>
</organism>
<dbReference type="PRINTS" id="PR00344">
    <property type="entry name" value="BCTRLSENSOR"/>
</dbReference>
<keyword evidence="14" id="KW-1185">Reference proteome</keyword>
<evidence type="ECO:0000256" key="8">
    <source>
        <dbReference type="ARBA" id="ARBA00022989"/>
    </source>
</evidence>
<dbReference type="Proteomes" id="UP000622317">
    <property type="component" value="Unassembled WGS sequence"/>
</dbReference>
<dbReference type="PANTHER" id="PTHR43047:SF72">
    <property type="entry name" value="OSMOSENSING HISTIDINE PROTEIN KINASE SLN1"/>
    <property type="match status" value="1"/>
</dbReference>
<evidence type="ECO:0000259" key="12">
    <source>
        <dbReference type="PROSITE" id="PS50839"/>
    </source>
</evidence>
<feature type="transmembrane region" description="Helical" evidence="10">
    <location>
        <begin position="273"/>
        <end position="294"/>
    </location>
</feature>
<feature type="domain" description="Histidine kinase" evidence="11">
    <location>
        <begin position="316"/>
        <end position="537"/>
    </location>
</feature>
<dbReference type="RefSeq" id="WP_191615615.1">
    <property type="nucleotide sequence ID" value="NZ_JACYFG010000006.1"/>
</dbReference>
<keyword evidence="6 10" id="KW-0812">Transmembrane</keyword>
<evidence type="ECO:0000313" key="13">
    <source>
        <dbReference type="EMBL" id="MBD5778476.1"/>
    </source>
</evidence>
<accession>A0A927F771</accession>
<dbReference type="InterPro" id="IPR042240">
    <property type="entry name" value="CHASE_sf"/>
</dbReference>
<dbReference type="Pfam" id="PF02518">
    <property type="entry name" value="HATPase_c"/>
    <property type="match status" value="1"/>
</dbReference>
<feature type="domain" description="CHASE" evidence="12">
    <location>
        <begin position="118"/>
        <end position="210"/>
    </location>
</feature>
<dbReference type="GO" id="GO:0005886">
    <property type="term" value="C:plasma membrane"/>
    <property type="evidence" value="ECO:0007669"/>
    <property type="project" value="TreeGrafter"/>
</dbReference>
<dbReference type="PANTHER" id="PTHR43047">
    <property type="entry name" value="TWO-COMPONENT HISTIDINE PROTEIN KINASE"/>
    <property type="match status" value="1"/>
</dbReference>
<dbReference type="SMART" id="SM01079">
    <property type="entry name" value="CHASE"/>
    <property type="match status" value="1"/>
</dbReference>
<dbReference type="CDD" id="cd00082">
    <property type="entry name" value="HisKA"/>
    <property type="match status" value="1"/>
</dbReference>
<sequence length="537" mass="58713">MDYNPSQSKSKLLTRSFVQWGAVLVLAVIVIFAANTLRGILRSADLEKAVKLQEEAVLLEANAIRYRLEAETLSSFYLITSLGAYISVNPDLSQEEFSRFASTIFEAKPGLVNIAAAPDLVIRYVYPMKGNEAALGLDYMKHPTQKLAALAVRDSGQPVIAGPLNLVQGGVAVIGRFPVYDESGFWGIVSTPIYLNQLLKDSGLLDEQLSIEMALRGKDGKGAEGDVFFGDPELFSGHSLLIPVQLFSGSWQIGVRPKQGWVTEGPNASLIDFFVIFAGCLVVLISVLLNIYVLRLHKSREVEASVSRAKSRFLATMSHEIRTPLNGIVGVAHLLEMEELDEEQRDLTSTIISSAEALNGLLSDILNLSKLEHGTFVARPEQVVLQEVFEPVHGLLKVEAERKGIALNWTEIPPECSTLVVDPLVLRQVLWNLMSNAVKFTKEGEVRLELECVQGGDRKSEFLRMVVTDTGVGIDKSRQKAVFEDFVQEDDSTTREFGGTGLGLAIVKRLVDGVGGNVSLRSEKGKGSVFTVELPVG</sequence>
<dbReference type="Gene3D" id="3.30.565.10">
    <property type="entry name" value="Histidine kinase-like ATPase, C-terminal domain"/>
    <property type="match status" value="1"/>
</dbReference>
<gene>
    <name evidence="13" type="ORF">IEN85_03155</name>
</gene>
<name>A0A927F771_9BACT</name>
<dbReference type="FunFam" id="3.30.565.10:FF:000010">
    <property type="entry name" value="Sensor histidine kinase RcsC"/>
    <property type="match status" value="1"/>
</dbReference>
<evidence type="ECO:0000256" key="2">
    <source>
        <dbReference type="ARBA" id="ARBA00004370"/>
    </source>
</evidence>
<comment type="caution">
    <text evidence="13">The sequence shown here is derived from an EMBL/GenBank/DDBJ whole genome shotgun (WGS) entry which is preliminary data.</text>
</comment>
<dbReference type="PROSITE" id="PS50109">
    <property type="entry name" value="HIS_KIN"/>
    <property type="match status" value="1"/>
</dbReference>
<dbReference type="SMART" id="SM00387">
    <property type="entry name" value="HATPase_c"/>
    <property type="match status" value="1"/>
</dbReference>
<dbReference type="Gene3D" id="3.30.450.350">
    <property type="entry name" value="CHASE domain"/>
    <property type="match status" value="1"/>
</dbReference>
<evidence type="ECO:0000256" key="10">
    <source>
        <dbReference type="SAM" id="Phobius"/>
    </source>
</evidence>
<evidence type="ECO:0000259" key="11">
    <source>
        <dbReference type="PROSITE" id="PS50109"/>
    </source>
</evidence>
<keyword evidence="7" id="KW-0418">Kinase</keyword>
<comment type="subcellular location">
    <subcellularLocation>
        <location evidence="2">Membrane</location>
    </subcellularLocation>
</comment>
<dbReference type="InterPro" id="IPR004358">
    <property type="entry name" value="Sig_transdc_His_kin-like_C"/>
</dbReference>
<dbReference type="PROSITE" id="PS50839">
    <property type="entry name" value="CHASE"/>
    <property type="match status" value="1"/>
</dbReference>
<keyword evidence="4" id="KW-0597">Phosphoprotein</keyword>
<dbReference type="GO" id="GO:0000155">
    <property type="term" value="F:phosphorelay sensor kinase activity"/>
    <property type="evidence" value="ECO:0007669"/>
    <property type="project" value="InterPro"/>
</dbReference>
<evidence type="ECO:0000256" key="6">
    <source>
        <dbReference type="ARBA" id="ARBA00022692"/>
    </source>
</evidence>
<dbReference type="InterPro" id="IPR003661">
    <property type="entry name" value="HisK_dim/P_dom"/>
</dbReference>
<evidence type="ECO:0000256" key="3">
    <source>
        <dbReference type="ARBA" id="ARBA00012438"/>
    </source>
</evidence>
<dbReference type="SUPFAM" id="SSF47384">
    <property type="entry name" value="Homodimeric domain of signal transducing histidine kinase"/>
    <property type="match status" value="1"/>
</dbReference>
<dbReference type="EC" id="2.7.13.3" evidence="3"/>
<protein>
    <recommendedName>
        <fullName evidence="3">histidine kinase</fullName>
        <ecNumber evidence="3">2.7.13.3</ecNumber>
    </recommendedName>
</protein>
<dbReference type="SUPFAM" id="SSF55874">
    <property type="entry name" value="ATPase domain of HSP90 chaperone/DNA topoisomerase II/histidine kinase"/>
    <property type="match status" value="1"/>
</dbReference>
<dbReference type="CDD" id="cd16922">
    <property type="entry name" value="HATPase_EvgS-ArcB-TorS-like"/>
    <property type="match status" value="1"/>
</dbReference>
<dbReference type="InterPro" id="IPR036890">
    <property type="entry name" value="HATPase_C_sf"/>
</dbReference>
<keyword evidence="9 10" id="KW-0472">Membrane</keyword>
<comment type="catalytic activity">
    <reaction evidence="1">
        <text>ATP + protein L-histidine = ADP + protein N-phospho-L-histidine.</text>
        <dbReference type="EC" id="2.7.13.3"/>
    </reaction>
</comment>
<evidence type="ECO:0000313" key="14">
    <source>
        <dbReference type="Proteomes" id="UP000622317"/>
    </source>
</evidence>
<dbReference type="Pfam" id="PF00512">
    <property type="entry name" value="HisKA"/>
    <property type="match status" value="1"/>
</dbReference>
<evidence type="ECO:0000256" key="5">
    <source>
        <dbReference type="ARBA" id="ARBA00022679"/>
    </source>
</evidence>
<dbReference type="Pfam" id="PF03924">
    <property type="entry name" value="CHASE"/>
    <property type="match status" value="1"/>
</dbReference>
<dbReference type="SMART" id="SM00388">
    <property type="entry name" value="HisKA"/>
    <property type="match status" value="1"/>
</dbReference>
<dbReference type="InterPro" id="IPR005467">
    <property type="entry name" value="His_kinase_dom"/>
</dbReference>
<evidence type="ECO:0000256" key="9">
    <source>
        <dbReference type="ARBA" id="ARBA00023136"/>
    </source>
</evidence>